<dbReference type="PANTHER" id="PTHR31517">
    <property type="match status" value="1"/>
</dbReference>
<feature type="disulfide bond" evidence="16">
    <location>
        <begin position="216"/>
        <end position="250"/>
    </location>
</feature>
<dbReference type="CDD" id="cd00693">
    <property type="entry name" value="secretory_peroxidase"/>
    <property type="match status" value="1"/>
</dbReference>
<comment type="similarity">
    <text evidence="3">Belongs to the peroxidase family. Ascorbate peroxidase subfamily.</text>
</comment>
<keyword evidence="9 14" id="KW-0408">Iron</keyword>
<evidence type="ECO:0000256" key="8">
    <source>
        <dbReference type="ARBA" id="ARBA00023002"/>
    </source>
</evidence>
<reference evidence="18 19" key="1">
    <citation type="submission" date="2020-08" db="EMBL/GenBank/DDBJ databases">
        <title>Plant Genome Project.</title>
        <authorList>
            <person name="Zhang R.-G."/>
        </authorList>
    </citation>
    <scope>NUCLEOTIDE SEQUENCE [LARGE SCALE GENOMIC DNA]</scope>
    <source>
        <tissue evidence="18">Rhizome</tissue>
    </source>
</reference>
<evidence type="ECO:0000256" key="12">
    <source>
        <dbReference type="ARBA" id="ARBA00023324"/>
    </source>
</evidence>
<evidence type="ECO:0000256" key="7">
    <source>
        <dbReference type="ARBA" id="ARBA00022723"/>
    </source>
</evidence>
<comment type="caution">
    <text evidence="18">The sequence shown here is derived from an EMBL/GenBank/DDBJ whole genome shotgun (WGS) entry which is preliminary data.</text>
</comment>
<dbReference type="PROSITE" id="PS50873">
    <property type="entry name" value="PEROXIDASE_4"/>
    <property type="match status" value="1"/>
</dbReference>
<comment type="catalytic activity">
    <reaction evidence="1">
        <text>2 a phenolic donor + H2O2 = 2 a phenolic radical donor + 2 H2O</text>
        <dbReference type="Rhea" id="RHEA:56136"/>
        <dbReference type="ChEBI" id="CHEBI:15377"/>
        <dbReference type="ChEBI" id="CHEBI:16240"/>
        <dbReference type="ChEBI" id="CHEBI:139520"/>
        <dbReference type="ChEBI" id="CHEBI:139521"/>
        <dbReference type="EC" id="1.11.1.7"/>
    </reaction>
</comment>
<keyword evidence="7 14" id="KW-0479">Metal-binding</keyword>
<evidence type="ECO:0000256" key="13">
    <source>
        <dbReference type="PIRSR" id="PIRSR600823-1"/>
    </source>
</evidence>
<evidence type="ECO:0000256" key="11">
    <source>
        <dbReference type="ARBA" id="ARBA00023283"/>
    </source>
</evidence>
<dbReference type="GO" id="GO:0046872">
    <property type="term" value="F:metal ion binding"/>
    <property type="evidence" value="ECO:0007669"/>
    <property type="project" value="UniProtKB-KW"/>
</dbReference>
<keyword evidence="5" id="KW-0575">Peroxidase</keyword>
<dbReference type="InterPro" id="IPR000823">
    <property type="entry name" value="Peroxidase_pln"/>
</dbReference>
<keyword evidence="10 16" id="KW-1015">Disulfide bond</keyword>
<dbReference type="Pfam" id="PF00141">
    <property type="entry name" value="peroxidase"/>
    <property type="match status" value="1"/>
</dbReference>
<dbReference type="Proteomes" id="UP000734854">
    <property type="component" value="Unassembled WGS sequence"/>
</dbReference>
<dbReference type="FunFam" id="1.10.520.10:FF:000008">
    <property type="entry name" value="Peroxidase"/>
    <property type="match status" value="1"/>
</dbReference>
<keyword evidence="12" id="KW-0376">Hydrogen peroxide</keyword>
<comment type="cofactor">
    <cofactor evidence="14">
        <name>heme b</name>
        <dbReference type="ChEBI" id="CHEBI:60344"/>
    </cofactor>
    <text evidence="14">Binds 1 heme b (iron(II)-protoporphyrin IX) group per subunit.</text>
</comment>
<feature type="binding site" evidence="14">
    <location>
        <position position="92"/>
    </location>
    <ligand>
        <name>Ca(2+)</name>
        <dbReference type="ChEBI" id="CHEBI:29108"/>
        <label>1</label>
    </ligand>
</feature>
<keyword evidence="14" id="KW-0106">Calcium</keyword>
<dbReference type="OrthoDB" id="2113341at2759"/>
<dbReference type="InterPro" id="IPR002016">
    <property type="entry name" value="Haem_peroxidase"/>
</dbReference>
<proteinExistence type="inferred from homology"/>
<evidence type="ECO:0000256" key="9">
    <source>
        <dbReference type="ARBA" id="ARBA00023004"/>
    </source>
</evidence>
<feature type="disulfide bond" evidence="16">
    <location>
        <begin position="88"/>
        <end position="93"/>
    </location>
</feature>
<feature type="domain" description="Plant heme peroxidase family profile" evidence="17">
    <location>
        <begin position="45"/>
        <end position="342"/>
    </location>
</feature>
<keyword evidence="8" id="KW-0560">Oxidoreductase</keyword>
<feature type="active site" description="Proton acceptor" evidence="13">
    <location>
        <position position="86"/>
    </location>
</feature>
<comment type="cofactor">
    <cofactor evidence="14">
        <name>Ca(2+)</name>
        <dbReference type="ChEBI" id="CHEBI:29108"/>
    </cofactor>
    <text evidence="14">Binds 2 calcium ions per subunit.</text>
</comment>
<feature type="disulfide bond" evidence="16">
    <location>
        <begin position="55"/>
        <end position="131"/>
    </location>
</feature>
<evidence type="ECO:0000256" key="16">
    <source>
        <dbReference type="PIRSR" id="PIRSR600823-5"/>
    </source>
</evidence>
<sequence length="342" mass="36355">MEHTIPFTSTNLMEVVGAMKLDQAFRFSFFGLSLFALLASPAAAQLSPGFYSFSCPNAELLVRGAVRSASAMDSTVPAKLLRLLFHDCLVEGCDGSVLVQGNGAESSDPANKSLDGFYVVESAKRLLEIWCPGTVSCADILVLAARDAVGLSGGPSVEVPLGRRDGIISSASDVRPNMVDTVFSLDQMMQRFAAKGLSIDDLVVLSGAHTIGSSHCRTFGDRFQQTSNGSLVPADNSLDSNYAMELANKCFAGASDSTSVANDPVTPSTFDNQYYANLLANKGLLHSDSILVTDPRTKSRVQAFAQSPEKFFASWADSFVKLSTVGVKTGDQGQIKVSCTNM</sequence>
<evidence type="ECO:0000313" key="19">
    <source>
        <dbReference type="Proteomes" id="UP000734854"/>
    </source>
</evidence>
<name>A0A8J5HCW7_ZINOF</name>
<feature type="binding site" evidence="14">
    <location>
        <position position="90"/>
    </location>
    <ligand>
        <name>Ca(2+)</name>
        <dbReference type="ChEBI" id="CHEBI:29108"/>
        <label>1</label>
    </ligand>
</feature>
<dbReference type="PANTHER" id="PTHR31517:SF17">
    <property type="entry name" value="PEROXIDASE 6"/>
    <property type="match status" value="1"/>
</dbReference>
<evidence type="ECO:0000256" key="6">
    <source>
        <dbReference type="ARBA" id="ARBA00022617"/>
    </source>
</evidence>
<feature type="binding site" evidence="14">
    <location>
        <position position="105"/>
    </location>
    <ligand>
        <name>Ca(2+)</name>
        <dbReference type="ChEBI" id="CHEBI:29108"/>
        <label>1</label>
    </ligand>
</feature>
<evidence type="ECO:0000256" key="5">
    <source>
        <dbReference type="ARBA" id="ARBA00022559"/>
    </source>
</evidence>
<keyword evidence="6" id="KW-0349">Heme</keyword>
<feature type="binding site" description="axial binding residue" evidence="14">
    <location>
        <position position="209"/>
    </location>
    <ligand>
        <name>heme b</name>
        <dbReference type="ChEBI" id="CHEBI:60344"/>
    </ligand>
    <ligandPart>
        <name>Fe</name>
        <dbReference type="ChEBI" id="CHEBI:18248"/>
    </ligandPart>
</feature>
<feature type="site" description="Transition state stabilizer" evidence="15">
    <location>
        <position position="82"/>
    </location>
</feature>
<evidence type="ECO:0000256" key="2">
    <source>
        <dbReference type="ARBA" id="ARBA00002322"/>
    </source>
</evidence>
<evidence type="ECO:0000313" key="18">
    <source>
        <dbReference type="EMBL" id="KAG6521351.1"/>
    </source>
</evidence>
<evidence type="ECO:0000256" key="3">
    <source>
        <dbReference type="ARBA" id="ARBA00006873"/>
    </source>
</evidence>
<dbReference type="InterPro" id="IPR019793">
    <property type="entry name" value="Peroxidases_heam-ligand_BS"/>
</dbReference>
<protein>
    <recommendedName>
        <fullName evidence="4">peroxidase</fullName>
        <ecNumber evidence="4">1.11.1.7</ecNumber>
    </recommendedName>
</protein>
<dbReference type="GO" id="GO:0006979">
    <property type="term" value="P:response to oxidative stress"/>
    <property type="evidence" value="ECO:0007669"/>
    <property type="project" value="InterPro"/>
</dbReference>
<feature type="binding site" evidence="14">
    <location>
        <position position="271"/>
    </location>
    <ligand>
        <name>Ca(2+)</name>
        <dbReference type="ChEBI" id="CHEBI:29108"/>
        <label>2</label>
    </ligand>
</feature>
<dbReference type="EMBL" id="JACMSC010000005">
    <property type="protein sequence ID" value="KAG6521351.1"/>
    <property type="molecule type" value="Genomic_DNA"/>
</dbReference>
<dbReference type="AlphaFoldDB" id="A0A8J5HCW7"/>
<dbReference type="EC" id="1.11.1.7" evidence="4"/>
<gene>
    <name evidence="18" type="ORF">ZIOFF_018466</name>
</gene>
<evidence type="ECO:0000256" key="4">
    <source>
        <dbReference type="ARBA" id="ARBA00012313"/>
    </source>
</evidence>
<keyword evidence="19" id="KW-1185">Reference proteome</keyword>
<feature type="binding site" evidence="14">
    <location>
        <position position="87"/>
    </location>
    <ligand>
        <name>Ca(2+)</name>
        <dbReference type="ChEBI" id="CHEBI:29108"/>
        <label>1</label>
    </ligand>
</feature>
<dbReference type="GO" id="GO:0020037">
    <property type="term" value="F:heme binding"/>
    <property type="evidence" value="ECO:0007669"/>
    <property type="project" value="InterPro"/>
</dbReference>
<evidence type="ECO:0000256" key="14">
    <source>
        <dbReference type="PIRSR" id="PIRSR600823-3"/>
    </source>
</evidence>
<organism evidence="18 19">
    <name type="scientific">Zingiber officinale</name>
    <name type="common">Ginger</name>
    <name type="synonym">Amomum zingiber</name>
    <dbReference type="NCBI Taxonomy" id="94328"/>
    <lineage>
        <taxon>Eukaryota</taxon>
        <taxon>Viridiplantae</taxon>
        <taxon>Streptophyta</taxon>
        <taxon>Embryophyta</taxon>
        <taxon>Tracheophyta</taxon>
        <taxon>Spermatophyta</taxon>
        <taxon>Magnoliopsida</taxon>
        <taxon>Liliopsida</taxon>
        <taxon>Zingiberales</taxon>
        <taxon>Zingiberaceae</taxon>
        <taxon>Zingiber</taxon>
    </lineage>
</organism>
<dbReference type="FunFam" id="1.10.420.10:FF:000001">
    <property type="entry name" value="Peroxidase"/>
    <property type="match status" value="1"/>
</dbReference>
<dbReference type="InterPro" id="IPR033905">
    <property type="entry name" value="Secretory_peroxidase"/>
</dbReference>
<keyword evidence="11" id="KW-0873">Pyrrolidone carboxylic acid</keyword>
<feature type="binding site" evidence="14">
    <location>
        <position position="263"/>
    </location>
    <ligand>
        <name>Ca(2+)</name>
        <dbReference type="ChEBI" id="CHEBI:29108"/>
        <label>2</label>
    </ligand>
</feature>
<dbReference type="GO" id="GO:0140825">
    <property type="term" value="F:lactoperoxidase activity"/>
    <property type="evidence" value="ECO:0007669"/>
    <property type="project" value="UniProtKB-EC"/>
</dbReference>
<feature type="binding site" evidence="14">
    <location>
        <position position="94"/>
    </location>
    <ligand>
        <name>Ca(2+)</name>
        <dbReference type="ChEBI" id="CHEBI:29108"/>
        <label>1</label>
    </ligand>
</feature>
<accession>A0A8J5HCW7</accession>
<comment type="function">
    <text evidence="2">Removal of H(2)O(2), oxidation of toxic reductants, biosynthesis and degradation of lignin, suberization, auxin catabolism, response to environmental stresses such as wounding, pathogen attack and oxidative stress. These functions might be dependent on each isozyme/isoform in each plant tissue.</text>
</comment>
<dbReference type="GO" id="GO:0042744">
    <property type="term" value="P:hydrogen peroxide catabolic process"/>
    <property type="evidence" value="ECO:0007669"/>
    <property type="project" value="UniProtKB-KW"/>
</dbReference>
<feature type="binding site" evidence="14">
    <location>
        <position position="96"/>
    </location>
    <ligand>
        <name>Ca(2+)</name>
        <dbReference type="ChEBI" id="CHEBI:29108"/>
        <label>1</label>
    </ligand>
</feature>
<evidence type="ECO:0000256" key="1">
    <source>
        <dbReference type="ARBA" id="ARBA00000189"/>
    </source>
</evidence>
<evidence type="ECO:0000256" key="10">
    <source>
        <dbReference type="ARBA" id="ARBA00023157"/>
    </source>
</evidence>
<evidence type="ECO:0000259" key="17">
    <source>
        <dbReference type="PROSITE" id="PS50873"/>
    </source>
</evidence>
<feature type="binding site" evidence="14">
    <location>
        <position position="266"/>
    </location>
    <ligand>
        <name>Ca(2+)</name>
        <dbReference type="ChEBI" id="CHEBI:29108"/>
        <label>2</label>
    </ligand>
</feature>
<dbReference type="PROSITE" id="PS00435">
    <property type="entry name" value="PEROXIDASE_1"/>
    <property type="match status" value="1"/>
</dbReference>
<feature type="disulfide bond" evidence="16">
    <location>
        <begin position="137"/>
        <end position="339"/>
    </location>
</feature>
<feature type="binding site" evidence="14">
    <location>
        <position position="210"/>
    </location>
    <ligand>
        <name>Ca(2+)</name>
        <dbReference type="ChEBI" id="CHEBI:29108"/>
        <label>2</label>
    </ligand>
</feature>
<evidence type="ECO:0000256" key="15">
    <source>
        <dbReference type="PIRSR" id="PIRSR600823-4"/>
    </source>
</evidence>